<keyword evidence="1" id="KW-0560">Oxidoreductase</keyword>
<proteinExistence type="predicted"/>
<dbReference type="PANTHER" id="PTHR43747">
    <property type="entry name" value="FAD-BINDING PROTEIN"/>
    <property type="match status" value="1"/>
</dbReference>
<organism evidence="4">
    <name type="scientific">Pseudomonas cichorii</name>
    <dbReference type="NCBI Taxonomy" id="36746"/>
    <lineage>
        <taxon>Bacteria</taxon>
        <taxon>Pseudomonadati</taxon>
        <taxon>Pseudomonadota</taxon>
        <taxon>Gammaproteobacteria</taxon>
        <taxon>Pseudomonadales</taxon>
        <taxon>Pseudomonadaceae</taxon>
        <taxon>Pseudomonas</taxon>
    </lineage>
</organism>
<dbReference type="GO" id="GO:0071949">
    <property type="term" value="F:FAD binding"/>
    <property type="evidence" value="ECO:0007669"/>
    <property type="project" value="InterPro"/>
</dbReference>
<evidence type="ECO:0000256" key="2">
    <source>
        <dbReference type="SAM" id="Phobius"/>
    </source>
</evidence>
<dbReference type="SUPFAM" id="SSF51905">
    <property type="entry name" value="FAD/NAD(P)-binding domain"/>
    <property type="match status" value="1"/>
</dbReference>
<keyword evidence="2" id="KW-1133">Transmembrane helix</keyword>
<evidence type="ECO:0000256" key="1">
    <source>
        <dbReference type="ARBA" id="ARBA00023002"/>
    </source>
</evidence>
<dbReference type="Gene3D" id="3.50.50.60">
    <property type="entry name" value="FAD/NAD(P)-binding domain"/>
    <property type="match status" value="1"/>
</dbReference>
<dbReference type="InterPro" id="IPR036188">
    <property type="entry name" value="FAD/NAD-bd_sf"/>
</dbReference>
<evidence type="ECO:0000259" key="3">
    <source>
        <dbReference type="Pfam" id="PF01494"/>
    </source>
</evidence>
<sequence length="456" mass="50544">MTTLPTESGTRFGHAVVIGGSVTGCLTAAVLANRFERVTVIEKSDFYDETGPRQSLPQEHHVHLLLLRGKQIIERISPGLLSALKQDGAQVADLGHDVKWYQGGRWKNRYRSGIHAHYCSRRLIDNQFRRCLTTVPQVDILSGTRVTGIEFAGIEDQRHVSGVTIDNGSGAQHLPCDLLVDASGRGTHMPSWLKEAGFGTVQNSVVKTELGYASRIYKRLPAFAEQWQVLLVLPTAPAQRSMGVISPIEGDRWMVTTGGWFGHFPGKDPDDFLQALADLPVPDIHEVIREAEPLSEVFTFKMPGSRRTHYDRLEHWPEGLLVVGDALSSMNPLYSQGMTIGALEADCIDNRLDALLDRSLSCHQLQGLLCGVVDGAWNMATTEDFRFPETSGERTWRTRFDHWFGAGLGKLSASNRRALETQIGVTNLVVDPSRLYSPAIVSRIALNALFPRNTRQ</sequence>
<reference evidence="4" key="1">
    <citation type="journal article" date="2008" name="Microbiology (Mosc.)">
        <title>The hrp genes of Pseudomonas cichorii are essential for pathogenicity on eggplant but not on lettuce.</title>
        <authorList>
            <person name="Hojo H."/>
            <person name="Koyanagi M."/>
            <person name="Tanaka M."/>
            <person name="Kajihara S."/>
            <person name="Ohnishi K."/>
            <person name="Kiba A."/>
            <person name="Hikichi Y."/>
        </authorList>
    </citation>
    <scope>NUCLEOTIDE SEQUENCE</scope>
    <source>
        <strain evidence="4">SPC9018</strain>
    </source>
</reference>
<name>B3IXE8_PSECI</name>
<accession>B3IXE8</accession>
<dbReference type="PANTHER" id="PTHR43747:SF5">
    <property type="entry name" value="FAD-BINDING DOMAIN-CONTAINING PROTEIN"/>
    <property type="match status" value="1"/>
</dbReference>
<gene>
    <name evidence="4" type="primary">C5</name>
</gene>
<dbReference type="GO" id="GO:0016491">
    <property type="term" value="F:oxidoreductase activity"/>
    <property type="evidence" value="ECO:0007669"/>
    <property type="project" value="UniProtKB-KW"/>
</dbReference>
<keyword evidence="2" id="KW-0472">Membrane</keyword>
<dbReference type="EMBL" id="AB433910">
    <property type="protein sequence ID" value="BAG24104.1"/>
    <property type="molecule type" value="Genomic_DNA"/>
</dbReference>
<feature type="transmembrane region" description="Helical" evidence="2">
    <location>
        <begin position="12"/>
        <end position="32"/>
    </location>
</feature>
<dbReference type="InterPro" id="IPR050816">
    <property type="entry name" value="Flavin-dep_Halogenase_NPB"/>
</dbReference>
<feature type="domain" description="FAD-binding" evidence="3">
    <location>
        <begin position="16"/>
        <end position="342"/>
    </location>
</feature>
<keyword evidence="2" id="KW-0812">Transmembrane</keyword>
<dbReference type="AlphaFoldDB" id="B3IXE8"/>
<evidence type="ECO:0000313" key="4">
    <source>
        <dbReference type="EMBL" id="BAG24104.1"/>
    </source>
</evidence>
<dbReference type="Pfam" id="PF01494">
    <property type="entry name" value="FAD_binding_3"/>
    <property type="match status" value="1"/>
</dbReference>
<dbReference type="InterPro" id="IPR002938">
    <property type="entry name" value="FAD-bd"/>
</dbReference>
<protein>
    <recommendedName>
        <fullName evidence="3">FAD-binding domain-containing protein</fullName>
    </recommendedName>
</protein>